<dbReference type="PANTHER" id="PTHR23308">
    <property type="entry name" value="NUCLEAR INHIBITOR OF PROTEIN PHOSPHATASE-1"/>
    <property type="match status" value="1"/>
</dbReference>
<feature type="region of interest" description="Disordered" evidence="1">
    <location>
        <begin position="119"/>
        <end position="147"/>
    </location>
</feature>
<keyword evidence="5" id="KW-1185">Reference proteome</keyword>
<evidence type="ECO:0000256" key="2">
    <source>
        <dbReference type="SAM" id="Phobius"/>
    </source>
</evidence>
<keyword evidence="2" id="KW-1133">Transmembrane helix</keyword>
<dbReference type="CDD" id="cd00060">
    <property type="entry name" value="FHA"/>
    <property type="match status" value="1"/>
</dbReference>
<dbReference type="Proteomes" id="UP000321577">
    <property type="component" value="Unassembled WGS sequence"/>
</dbReference>
<feature type="domain" description="FHA" evidence="3">
    <location>
        <begin position="23"/>
        <end position="72"/>
    </location>
</feature>
<dbReference type="OrthoDB" id="200290at2"/>
<evidence type="ECO:0000259" key="3">
    <source>
        <dbReference type="PROSITE" id="PS50006"/>
    </source>
</evidence>
<protein>
    <recommendedName>
        <fullName evidence="3">FHA domain-containing protein</fullName>
    </recommendedName>
</protein>
<dbReference type="EMBL" id="BKAG01000080">
    <property type="protein sequence ID" value="GEP46263.1"/>
    <property type="molecule type" value="Genomic_DNA"/>
</dbReference>
<dbReference type="PROSITE" id="PS50006">
    <property type="entry name" value="FHA_DOMAIN"/>
    <property type="match status" value="1"/>
</dbReference>
<proteinExistence type="predicted"/>
<dbReference type="RefSeq" id="WP_146855971.1">
    <property type="nucleotide sequence ID" value="NZ_BKAG01000080.1"/>
</dbReference>
<comment type="caution">
    <text evidence="4">The sequence shown here is derived from an EMBL/GenBank/DDBJ whole genome shotgun (WGS) entry which is preliminary data.</text>
</comment>
<dbReference type="InterPro" id="IPR000253">
    <property type="entry name" value="FHA_dom"/>
</dbReference>
<sequence>MATLVFYLDEATSMTHALEPGTTTVGRHPDSIIVLDFASVSGHHAVIELQDDGCLVIDQQSSNGTRINGAEIEEAMLQDGDRVAFGDVQAVYYAGDAPGEEGDVPQAETVQEIFVPVPEIPRKDAPPPPAPADYRKVNKPPAKPRAVRRMTGYPSTAESGCVTALIVIGLFVAAFAAGLFMRHYKETEGGNLFSDLMEKISSQVPKIKIEK</sequence>
<dbReference type="Pfam" id="PF00498">
    <property type="entry name" value="FHA"/>
    <property type="match status" value="1"/>
</dbReference>
<name>A0A512MHP7_9BACT</name>
<feature type="transmembrane region" description="Helical" evidence="2">
    <location>
        <begin position="162"/>
        <end position="181"/>
    </location>
</feature>
<dbReference type="Gene3D" id="2.60.200.20">
    <property type="match status" value="1"/>
</dbReference>
<keyword evidence="2" id="KW-0812">Transmembrane</keyword>
<gene>
    <name evidence="4" type="ORF">BGE01nite_55540</name>
</gene>
<evidence type="ECO:0000256" key="1">
    <source>
        <dbReference type="SAM" id="MobiDB-lite"/>
    </source>
</evidence>
<organism evidence="4 5">
    <name type="scientific">Brevifollis gellanilyticus</name>
    <dbReference type="NCBI Taxonomy" id="748831"/>
    <lineage>
        <taxon>Bacteria</taxon>
        <taxon>Pseudomonadati</taxon>
        <taxon>Verrucomicrobiota</taxon>
        <taxon>Verrucomicrobiia</taxon>
        <taxon>Verrucomicrobiales</taxon>
        <taxon>Verrucomicrobiaceae</taxon>
    </lineage>
</organism>
<evidence type="ECO:0000313" key="5">
    <source>
        <dbReference type="Proteomes" id="UP000321577"/>
    </source>
</evidence>
<dbReference type="SMART" id="SM00240">
    <property type="entry name" value="FHA"/>
    <property type="match status" value="1"/>
</dbReference>
<dbReference type="InterPro" id="IPR050923">
    <property type="entry name" value="Cell_Proc_Reg/RNA_Proc"/>
</dbReference>
<evidence type="ECO:0000313" key="4">
    <source>
        <dbReference type="EMBL" id="GEP46263.1"/>
    </source>
</evidence>
<dbReference type="SUPFAM" id="SSF49879">
    <property type="entry name" value="SMAD/FHA domain"/>
    <property type="match status" value="1"/>
</dbReference>
<accession>A0A512MHP7</accession>
<keyword evidence="2" id="KW-0472">Membrane</keyword>
<dbReference type="InterPro" id="IPR008984">
    <property type="entry name" value="SMAD_FHA_dom_sf"/>
</dbReference>
<dbReference type="AlphaFoldDB" id="A0A512MHP7"/>
<reference evidence="4 5" key="1">
    <citation type="submission" date="2019-07" db="EMBL/GenBank/DDBJ databases">
        <title>Whole genome shotgun sequence of Brevifollis gellanilyticus NBRC 108608.</title>
        <authorList>
            <person name="Hosoyama A."/>
            <person name="Uohara A."/>
            <person name="Ohji S."/>
            <person name="Ichikawa N."/>
        </authorList>
    </citation>
    <scope>NUCLEOTIDE SEQUENCE [LARGE SCALE GENOMIC DNA]</scope>
    <source>
        <strain evidence="4 5">NBRC 108608</strain>
    </source>
</reference>